<evidence type="ECO:0000313" key="3">
    <source>
        <dbReference type="Proteomes" id="UP001327560"/>
    </source>
</evidence>
<dbReference type="AlphaFoldDB" id="A0AAQ3Q2B4"/>
<organism evidence="2 3">
    <name type="scientific">Canna indica</name>
    <name type="common">Indian-shot</name>
    <dbReference type="NCBI Taxonomy" id="4628"/>
    <lineage>
        <taxon>Eukaryota</taxon>
        <taxon>Viridiplantae</taxon>
        <taxon>Streptophyta</taxon>
        <taxon>Embryophyta</taxon>
        <taxon>Tracheophyta</taxon>
        <taxon>Spermatophyta</taxon>
        <taxon>Magnoliopsida</taxon>
        <taxon>Liliopsida</taxon>
        <taxon>Zingiberales</taxon>
        <taxon>Cannaceae</taxon>
        <taxon>Canna</taxon>
    </lineage>
</organism>
<accession>A0AAQ3Q2B4</accession>
<protein>
    <submittedName>
        <fullName evidence="2">Uncharacterized protein</fullName>
    </submittedName>
</protein>
<reference evidence="2 3" key="1">
    <citation type="submission" date="2023-10" db="EMBL/GenBank/DDBJ databases">
        <title>Chromosome-scale genome assembly provides insights into flower coloration mechanisms of Canna indica.</title>
        <authorList>
            <person name="Li C."/>
        </authorList>
    </citation>
    <scope>NUCLEOTIDE SEQUENCE [LARGE SCALE GENOMIC DNA]</scope>
    <source>
        <tissue evidence="2">Flower</tissue>
    </source>
</reference>
<dbReference type="SUPFAM" id="SSF63887">
    <property type="entry name" value="P-domain of calnexin/calreticulin"/>
    <property type="match status" value="1"/>
</dbReference>
<dbReference type="EMBL" id="CP136890">
    <property type="protein sequence ID" value="WOK93729.1"/>
    <property type="molecule type" value="Genomic_DNA"/>
</dbReference>
<evidence type="ECO:0000256" key="1">
    <source>
        <dbReference type="SAM" id="MobiDB-lite"/>
    </source>
</evidence>
<dbReference type="Gene3D" id="2.10.250.10">
    <property type="entry name" value="Calreticulin/calnexin, P domain"/>
    <property type="match status" value="1"/>
</dbReference>
<gene>
    <name evidence="2" type="ORF">Cni_G02429</name>
</gene>
<keyword evidence="3" id="KW-1185">Reference proteome</keyword>
<feature type="region of interest" description="Disordered" evidence="1">
    <location>
        <begin position="64"/>
        <end position="103"/>
    </location>
</feature>
<proteinExistence type="predicted"/>
<dbReference type="Proteomes" id="UP001327560">
    <property type="component" value="Chromosome 1"/>
</dbReference>
<dbReference type="GO" id="GO:0005509">
    <property type="term" value="F:calcium ion binding"/>
    <property type="evidence" value="ECO:0007669"/>
    <property type="project" value="InterPro"/>
</dbReference>
<dbReference type="InterPro" id="IPR009033">
    <property type="entry name" value="Calreticulin/calnexin_P_dom_sf"/>
</dbReference>
<evidence type="ECO:0000313" key="2">
    <source>
        <dbReference type="EMBL" id="WOK93729.1"/>
    </source>
</evidence>
<sequence>MTTQISYPIIESYEPRFGITCEDEEKMKPDPSINNSTTPPPQLVALEAFYSSRGLSCPFGGELKKGTGENSYIHNNGYDGIPKEIPNPDAKKPEDWDEEEDGE</sequence>
<name>A0AAQ3Q2B4_9LILI</name>